<comment type="caution">
    <text evidence="2">The sequence shown here is derived from an EMBL/GenBank/DDBJ whole genome shotgun (WGS) entry which is preliminary data.</text>
</comment>
<evidence type="ECO:0000313" key="3">
    <source>
        <dbReference type="Proteomes" id="UP000237000"/>
    </source>
</evidence>
<dbReference type="OrthoDB" id="10317296at2759"/>
<evidence type="ECO:0000256" key="1">
    <source>
        <dbReference type="SAM" id="MobiDB-lite"/>
    </source>
</evidence>
<proteinExistence type="predicted"/>
<dbReference type="InParanoid" id="A0A2P5CLY7"/>
<reference evidence="3" key="1">
    <citation type="submission" date="2016-06" db="EMBL/GenBank/DDBJ databases">
        <title>Parallel loss of symbiosis genes in relatives of nitrogen-fixing non-legume Parasponia.</title>
        <authorList>
            <person name="Van Velzen R."/>
            <person name="Holmer R."/>
            <person name="Bu F."/>
            <person name="Rutten L."/>
            <person name="Van Zeijl A."/>
            <person name="Liu W."/>
            <person name="Santuari L."/>
            <person name="Cao Q."/>
            <person name="Sharma T."/>
            <person name="Shen D."/>
            <person name="Roswanjaya Y."/>
            <person name="Wardhani T."/>
            <person name="Kalhor M.S."/>
            <person name="Jansen J."/>
            <person name="Van den Hoogen J."/>
            <person name="Gungor B."/>
            <person name="Hartog M."/>
            <person name="Hontelez J."/>
            <person name="Verver J."/>
            <person name="Yang W.-C."/>
            <person name="Schijlen E."/>
            <person name="Repin R."/>
            <person name="Schilthuizen M."/>
            <person name="Schranz E."/>
            <person name="Heidstra R."/>
            <person name="Miyata K."/>
            <person name="Fedorova E."/>
            <person name="Kohlen W."/>
            <person name="Bisseling T."/>
            <person name="Smit S."/>
            <person name="Geurts R."/>
        </authorList>
    </citation>
    <scope>NUCLEOTIDE SEQUENCE [LARGE SCALE GENOMIC DNA]</scope>
    <source>
        <strain evidence="3">cv. RG33-2</strain>
    </source>
</reference>
<feature type="region of interest" description="Disordered" evidence="1">
    <location>
        <begin position="1"/>
        <end position="25"/>
    </location>
</feature>
<dbReference type="AlphaFoldDB" id="A0A2P5CLY7"/>
<protein>
    <submittedName>
        <fullName evidence="2">Uncharacterized protein</fullName>
    </submittedName>
</protein>
<dbReference type="STRING" id="63057.A0A2P5CLY7"/>
<dbReference type="Proteomes" id="UP000237000">
    <property type="component" value="Unassembled WGS sequence"/>
</dbReference>
<sequence length="139" mass="15712">MEEVEELSTRNTTQKNGKGKKRKRQAILEKKKAIDEVIKAASAQKDPLSAFPEFRRYSNDDLSVYLESGRGDRLSSSVKKYIQMGNSCVAYPSNSRHTATVASCPSIPMGLWEWRTVIWCLRPTHSSTLYVGLLVFVLK</sequence>
<evidence type="ECO:0000313" key="2">
    <source>
        <dbReference type="EMBL" id="PON62051.1"/>
    </source>
</evidence>
<dbReference type="EMBL" id="JXTC01000351">
    <property type="protein sequence ID" value="PON62051.1"/>
    <property type="molecule type" value="Genomic_DNA"/>
</dbReference>
<gene>
    <name evidence="2" type="ORF">TorRG33x02_280510</name>
</gene>
<accession>A0A2P5CLY7</accession>
<name>A0A2P5CLY7_TREOI</name>
<keyword evidence="3" id="KW-1185">Reference proteome</keyword>
<organism evidence="2 3">
    <name type="scientific">Trema orientale</name>
    <name type="common">Charcoal tree</name>
    <name type="synonym">Celtis orientalis</name>
    <dbReference type="NCBI Taxonomy" id="63057"/>
    <lineage>
        <taxon>Eukaryota</taxon>
        <taxon>Viridiplantae</taxon>
        <taxon>Streptophyta</taxon>
        <taxon>Embryophyta</taxon>
        <taxon>Tracheophyta</taxon>
        <taxon>Spermatophyta</taxon>
        <taxon>Magnoliopsida</taxon>
        <taxon>eudicotyledons</taxon>
        <taxon>Gunneridae</taxon>
        <taxon>Pentapetalae</taxon>
        <taxon>rosids</taxon>
        <taxon>fabids</taxon>
        <taxon>Rosales</taxon>
        <taxon>Cannabaceae</taxon>
        <taxon>Trema</taxon>
    </lineage>
</organism>